<sequence precursor="true">MLRLSGWMMCLWGCLSGLQAAEQQSETEQAAPVYREHLDLSYYLDQNGEKQSVKNWNDWQTRRQHILSNMQTVMGEVPRPKQPVPLEMKVLEETDLGKVKRLKISYHTDDLQQRVKAYLFVPQGASADHRVPAILCLHQTNSQIGKEEPAGIRGLPNLKYAIELAERGYVTLAPDYPSFGEYPYDFKAHPEYRSGTMKAIYDNMRSIDLLQSLDYVNADQIGCVGHSLGGHNTMFTAAFDTRIKALVSSCGFTRFHKYYGGKLKGWTSDRYMPLINSKYQNDPNQVPFDFTEIVASFAPRAFLACAPVNDSNFEVSGVKDVIRIAQPVYQLSGHPENLQATYPEAQHDFPPATREAAYQFFDRHLKK</sequence>
<feature type="signal peptide" evidence="2">
    <location>
        <begin position="1"/>
        <end position="20"/>
    </location>
</feature>
<name>A0A517PKP0_9PLAN</name>
<accession>A0A517PKP0</accession>
<evidence type="ECO:0000256" key="2">
    <source>
        <dbReference type="SAM" id="SignalP"/>
    </source>
</evidence>
<dbReference type="GO" id="GO:0006508">
    <property type="term" value="P:proteolysis"/>
    <property type="evidence" value="ECO:0007669"/>
    <property type="project" value="InterPro"/>
</dbReference>
<reference evidence="4 5" key="1">
    <citation type="submission" date="2019-02" db="EMBL/GenBank/DDBJ databases">
        <title>Deep-cultivation of Planctomycetes and their phenomic and genomic characterization uncovers novel biology.</title>
        <authorList>
            <person name="Wiegand S."/>
            <person name="Jogler M."/>
            <person name="Boedeker C."/>
            <person name="Pinto D."/>
            <person name="Vollmers J."/>
            <person name="Rivas-Marin E."/>
            <person name="Kohn T."/>
            <person name="Peeters S.H."/>
            <person name="Heuer A."/>
            <person name="Rast P."/>
            <person name="Oberbeckmann S."/>
            <person name="Bunk B."/>
            <person name="Jeske O."/>
            <person name="Meyerdierks A."/>
            <person name="Storesund J.E."/>
            <person name="Kallscheuer N."/>
            <person name="Luecker S."/>
            <person name="Lage O.M."/>
            <person name="Pohl T."/>
            <person name="Merkel B.J."/>
            <person name="Hornburger P."/>
            <person name="Mueller R.-W."/>
            <person name="Bruemmer F."/>
            <person name="Labrenz M."/>
            <person name="Spormann A.M."/>
            <person name="Op den Camp H."/>
            <person name="Overmann J."/>
            <person name="Amann R."/>
            <person name="Jetten M.S.M."/>
            <person name="Mascher T."/>
            <person name="Medema M.H."/>
            <person name="Devos D.P."/>
            <person name="Kaster A.-K."/>
            <person name="Ovreas L."/>
            <person name="Rohde M."/>
            <person name="Galperin M.Y."/>
            <person name="Jogler C."/>
        </authorList>
    </citation>
    <scope>NUCLEOTIDE SEQUENCE [LARGE SCALE GENOMIC DNA]</scope>
    <source>
        <strain evidence="4 5">HG66A1</strain>
    </source>
</reference>
<evidence type="ECO:0000313" key="5">
    <source>
        <dbReference type="Proteomes" id="UP000320421"/>
    </source>
</evidence>
<dbReference type="InterPro" id="IPR001375">
    <property type="entry name" value="Peptidase_S9_cat"/>
</dbReference>
<evidence type="ECO:0000256" key="1">
    <source>
        <dbReference type="ARBA" id="ARBA00022801"/>
    </source>
</evidence>
<dbReference type="Gene3D" id="3.40.50.1820">
    <property type="entry name" value="alpha/beta hydrolase"/>
    <property type="match status" value="1"/>
</dbReference>
<dbReference type="GO" id="GO:0008236">
    <property type="term" value="F:serine-type peptidase activity"/>
    <property type="evidence" value="ECO:0007669"/>
    <property type="project" value="InterPro"/>
</dbReference>
<dbReference type="RefSeq" id="WP_232106776.1">
    <property type="nucleotide sequence ID" value="NZ_CP036266.1"/>
</dbReference>
<keyword evidence="2" id="KW-0732">Signal</keyword>
<feature type="chain" id="PRO_5021906813" evidence="2">
    <location>
        <begin position="21"/>
        <end position="367"/>
    </location>
</feature>
<organism evidence="4 5">
    <name type="scientific">Gimesia chilikensis</name>
    <dbReference type="NCBI Taxonomy" id="2605989"/>
    <lineage>
        <taxon>Bacteria</taxon>
        <taxon>Pseudomonadati</taxon>
        <taxon>Planctomycetota</taxon>
        <taxon>Planctomycetia</taxon>
        <taxon>Planctomycetales</taxon>
        <taxon>Planctomycetaceae</taxon>
        <taxon>Gimesia</taxon>
    </lineage>
</organism>
<evidence type="ECO:0000313" key="4">
    <source>
        <dbReference type="EMBL" id="QDT19911.1"/>
    </source>
</evidence>
<gene>
    <name evidence="4" type="ORF">HG66A1_16800</name>
</gene>
<keyword evidence="5" id="KW-1185">Reference proteome</keyword>
<dbReference type="AlphaFoldDB" id="A0A517PKP0"/>
<dbReference type="InterPro" id="IPR050261">
    <property type="entry name" value="FrsA_esterase"/>
</dbReference>
<dbReference type="PANTHER" id="PTHR22946">
    <property type="entry name" value="DIENELACTONE HYDROLASE DOMAIN-CONTAINING PROTEIN-RELATED"/>
    <property type="match status" value="1"/>
</dbReference>
<evidence type="ECO:0000259" key="3">
    <source>
        <dbReference type="Pfam" id="PF00326"/>
    </source>
</evidence>
<proteinExistence type="predicted"/>
<feature type="domain" description="Peptidase S9 prolyl oligopeptidase catalytic" evidence="3">
    <location>
        <begin position="164"/>
        <end position="366"/>
    </location>
</feature>
<dbReference type="EMBL" id="CP036266">
    <property type="protein sequence ID" value="QDT19911.1"/>
    <property type="molecule type" value="Genomic_DNA"/>
</dbReference>
<dbReference type="Pfam" id="PF00326">
    <property type="entry name" value="Peptidase_S9"/>
    <property type="match status" value="1"/>
</dbReference>
<dbReference type="InterPro" id="IPR029058">
    <property type="entry name" value="AB_hydrolase_fold"/>
</dbReference>
<dbReference type="PANTHER" id="PTHR22946:SF9">
    <property type="entry name" value="POLYKETIDE TRANSFERASE AF380"/>
    <property type="match status" value="1"/>
</dbReference>
<dbReference type="Proteomes" id="UP000320421">
    <property type="component" value="Chromosome"/>
</dbReference>
<dbReference type="GO" id="GO:0052689">
    <property type="term" value="F:carboxylic ester hydrolase activity"/>
    <property type="evidence" value="ECO:0007669"/>
    <property type="project" value="UniProtKB-ARBA"/>
</dbReference>
<keyword evidence="1" id="KW-0378">Hydrolase</keyword>
<dbReference type="SUPFAM" id="SSF53474">
    <property type="entry name" value="alpha/beta-Hydrolases"/>
    <property type="match status" value="1"/>
</dbReference>
<protein>
    <submittedName>
        <fullName evidence="4">Prolyl oligopeptidase family protein</fullName>
    </submittedName>
</protein>